<dbReference type="GO" id="GO:0005634">
    <property type="term" value="C:nucleus"/>
    <property type="evidence" value="ECO:0007669"/>
    <property type="project" value="UniProtKB-SubCell"/>
</dbReference>
<dbReference type="InterPro" id="IPR000536">
    <property type="entry name" value="Nucl_hrmn_rcpt_lig-bd"/>
</dbReference>
<feature type="domain" description="NR LBD" evidence="9">
    <location>
        <begin position="1"/>
        <end position="108"/>
    </location>
</feature>
<dbReference type="Proteomes" id="UP000694407">
    <property type="component" value="Unplaced"/>
</dbReference>
<proteinExistence type="predicted"/>
<keyword evidence="6" id="KW-0675">Receptor</keyword>
<dbReference type="GO" id="GO:0008584">
    <property type="term" value="P:male gonad development"/>
    <property type="evidence" value="ECO:0007669"/>
    <property type="project" value="TreeGrafter"/>
</dbReference>
<dbReference type="GO" id="GO:0007283">
    <property type="term" value="P:spermatogenesis"/>
    <property type="evidence" value="ECO:0007669"/>
    <property type="project" value="TreeGrafter"/>
</dbReference>
<dbReference type="Ensembl" id="ENSMMMT00000011373.1">
    <property type="protein sequence ID" value="ENSMMMP00000009981.1"/>
    <property type="gene ID" value="ENSMMMG00000008898.1"/>
</dbReference>
<dbReference type="GeneTree" id="ENSGT00390000015719"/>
<sequence length="108" mass="12258">MLELAQDRLYFETAETSEPSMLQRSLTTRRRETEGFEPPLLSTSQPNLAPLSEAEQLPWVTTVRAIKTFLAKCWSLDISTKEYAYLKGIMLFNPGKVASLDFPSSEKL</sequence>
<organism evidence="10 11">
    <name type="scientific">Marmota marmota marmota</name>
    <name type="common">Alpine marmot</name>
    <dbReference type="NCBI Taxonomy" id="9994"/>
    <lineage>
        <taxon>Eukaryota</taxon>
        <taxon>Metazoa</taxon>
        <taxon>Chordata</taxon>
        <taxon>Craniata</taxon>
        <taxon>Vertebrata</taxon>
        <taxon>Euteleostomi</taxon>
        <taxon>Mammalia</taxon>
        <taxon>Eutheria</taxon>
        <taxon>Euarchontoglires</taxon>
        <taxon>Glires</taxon>
        <taxon>Rodentia</taxon>
        <taxon>Sciuromorpha</taxon>
        <taxon>Sciuridae</taxon>
        <taxon>Xerinae</taxon>
        <taxon>Marmotini</taxon>
        <taxon>Marmota</taxon>
    </lineage>
</organism>
<evidence type="ECO:0000256" key="2">
    <source>
        <dbReference type="ARBA" id="ARBA00004496"/>
    </source>
</evidence>
<protein>
    <recommendedName>
        <fullName evidence="9">NR LBD domain-containing protein</fullName>
    </recommendedName>
</protein>
<dbReference type="Gene3D" id="1.10.565.10">
    <property type="entry name" value="Retinoid X Receptor"/>
    <property type="match status" value="1"/>
</dbReference>
<keyword evidence="4" id="KW-0805">Transcription regulation</keyword>
<dbReference type="SUPFAM" id="SSF48508">
    <property type="entry name" value="Nuclear receptor ligand-binding domain"/>
    <property type="match status" value="1"/>
</dbReference>
<evidence type="ECO:0000256" key="5">
    <source>
        <dbReference type="ARBA" id="ARBA00023163"/>
    </source>
</evidence>
<evidence type="ECO:0000256" key="7">
    <source>
        <dbReference type="ARBA" id="ARBA00023242"/>
    </source>
</evidence>
<feature type="compositionally biased region" description="Polar residues" evidence="8">
    <location>
        <begin position="15"/>
        <end position="26"/>
    </location>
</feature>
<dbReference type="AlphaFoldDB" id="A0A8C5ZAJ3"/>
<evidence type="ECO:0000256" key="1">
    <source>
        <dbReference type="ARBA" id="ARBA00004123"/>
    </source>
</evidence>
<dbReference type="GO" id="GO:0003714">
    <property type="term" value="F:transcription corepressor activity"/>
    <property type="evidence" value="ECO:0007669"/>
    <property type="project" value="TreeGrafter"/>
</dbReference>
<comment type="subcellular location">
    <subcellularLocation>
        <location evidence="2">Cytoplasm</location>
    </subcellularLocation>
    <subcellularLocation>
        <location evidence="1">Nucleus</location>
    </subcellularLocation>
</comment>
<dbReference type="InterPro" id="IPR033544">
    <property type="entry name" value="NR0B1/2"/>
</dbReference>
<keyword evidence="3" id="KW-0963">Cytoplasm</keyword>
<evidence type="ECO:0000256" key="8">
    <source>
        <dbReference type="SAM" id="MobiDB-lite"/>
    </source>
</evidence>
<feature type="region of interest" description="Disordered" evidence="8">
    <location>
        <begin position="15"/>
        <end position="47"/>
    </location>
</feature>
<evidence type="ECO:0000256" key="4">
    <source>
        <dbReference type="ARBA" id="ARBA00023015"/>
    </source>
</evidence>
<evidence type="ECO:0000313" key="10">
    <source>
        <dbReference type="Ensembl" id="ENSMMMP00000009981.1"/>
    </source>
</evidence>
<evidence type="ECO:0000256" key="3">
    <source>
        <dbReference type="ARBA" id="ARBA00022490"/>
    </source>
</evidence>
<dbReference type="GO" id="GO:0030325">
    <property type="term" value="P:adrenal gland development"/>
    <property type="evidence" value="ECO:0007669"/>
    <property type="project" value="TreeGrafter"/>
</dbReference>
<dbReference type="GO" id="GO:0005737">
    <property type="term" value="C:cytoplasm"/>
    <property type="evidence" value="ECO:0007669"/>
    <property type="project" value="UniProtKB-SubCell"/>
</dbReference>
<dbReference type="InterPro" id="IPR035500">
    <property type="entry name" value="NHR-like_dom_sf"/>
</dbReference>
<dbReference type="PANTHER" id="PTHR24081:SF1">
    <property type="entry name" value="NUCLEAR RECEPTOR SUBFAMILY 0 GROUP B MEMBER 1"/>
    <property type="match status" value="1"/>
</dbReference>
<dbReference type="GO" id="GO:0000122">
    <property type="term" value="P:negative regulation of transcription by RNA polymerase II"/>
    <property type="evidence" value="ECO:0007669"/>
    <property type="project" value="TreeGrafter"/>
</dbReference>
<keyword evidence="7" id="KW-0539">Nucleus</keyword>
<dbReference type="PANTHER" id="PTHR24081">
    <property type="entry name" value="NUCLEAR RECEPTOR SUBFAMILY 0 GROUP B"/>
    <property type="match status" value="1"/>
</dbReference>
<evidence type="ECO:0000259" key="9">
    <source>
        <dbReference type="PROSITE" id="PS51843"/>
    </source>
</evidence>
<keyword evidence="11" id="KW-1185">Reference proteome</keyword>
<dbReference type="PROSITE" id="PS51843">
    <property type="entry name" value="NR_LBD"/>
    <property type="match status" value="1"/>
</dbReference>
<keyword evidence="5" id="KW-0804">Transcription</keyword>
<evidence type="ECO:0000313" key="11">
    <source>
        <dbReference type="Proteomes" id="UP000694407"/>
    </source>
</evidence>
<accession>A0A8C5ZAJ3</accession>
<reference evidence="10" key="1">
    <citation type="submission" date="2025-08" db="UniProtKB">
        <authorList>
            <consortium name="Ensembl"/>
        </authorList>
    </citation>
    <scope>IDENTIFICATION</scope>
</reference>
<name>A0A8C5ZAJ3_MARMA</name>
<reference evidence="10" key="2">
    <citation type="submission" date="2025-09" db="UniProtKB">
        <authorList>
            <consortium name="Ensembl"/>
        </authorList>
    </citation>
    <scope>IDENTIFICATION</scope>
</reference>
<evidence type="ECO:0000256" key="6">
    <source>
        <dbReference type="ARBA" id="ARBA00023170"/>
    </source>
</evidence>